<dbReference type="GeneID" id="85318272"/>
<accession>A0AA40DR03</accession>
<name>A0AA40DR03_9PEZI</name>
<evidence type="ECO:0000313" key="3">
    <source>
        <dbReference type="Proteomes" id="UP001172101"/>
    </source>
</evidence>
<dbReference type="AlphaFoldDB" id="A0AA40DR03"/>
<dbReference type="RefSeq" id="XP_060293575.1">
    <property type="nucleotide sequence ID" value="XM_060435002.1"/>
</dbReference>
<feature type="region of interest" description="Disordered" evidence="1">
    <location>
        <begin position="325"/>
        <end position="345"/>
    </location>
</feature>
<feature type="compositionally biased region" description="Basic residues" evidence="1">
    <location>
        <begin position="330"/>
        <end position="345"/>
    </location>
</feature>
<evidence type="ECO:0000256" key="1">
    <source>
        <dbReference type="SAM" id="MobiDB-lite"/>
    </source>
</evidence>
<sequence>MNYHTFWETWHRLWLVSGNRVHQRPYSLRVGAGSKLDRVFTPALRSHFMGNSEGIFQKLYLPEQLRKEVMPIIFGTEAAGTHDELYTMLRHATLKRDENAPIYPTVDEVKNLEERSSIQQLKHEYEAIREKQGSDHRDSKRASNAYLTHKRELITLIVQGKRKKYFEETDRRRALGQSTSDLSTPTANLYKPLTRTADTDKVAIRIGHFLREKDLGGHRRARVFSQLLLAYLGNRSTEVETIMNSLENNKTQDVAKQTEDWQCLFCLKHFAYRGGLTRYNQDHHFSKSAFDRPFPCDECGRQGKMHDVEGAEQWSNHVEKCHGIKYTPKPPRHRKDVRPTKRKPTKERSDRCFFCENMFFEGSSHSRHFNKDHGSIFLEPFACFECGRQGCMAVIESRAAWMDHAADVHKRDGHTMAKVPEQAGVLGKRKRGVEKGRLASAASEQQADQDRQRHLGIAPMVIDPRLLGTW</sequence>
<reference evidence="2" key="1">
    <citation type="submission" date="2023-06" db="EMBL/GenBank/DDBJ databases">
        <title>Genome-scale phylogeny and comparative genomics of the fungal order Sordariales.</title>
        <authorList>
            <consortium name="Lawrence Berkeley National Laboratory"/>
            <person name="Hensen N."/>
            <person name="Bonometti L."/>
            <person name="Westerberg I."/>
            <person name="Brannstrom I.O."/>
            <person name="Guillou S."/>
            <person name="Cros-Aarteil S."/>
            <person name="Calhoun S."/>
            <person name="Haridas S."/>
            <person name="Kuo A."/>
            <person name="Mondo S."/>
            <person name="Pangilinan J."/>
            <person name="Riley R."/>
            <person name="LaButti K."/>
            <person name="Andreopoulos B."/>
            <person name="Lipzen A."/>
            <person name="Chen C."/>
            <person name="Yanf M."/>
            <person name="Daum C."/>
            <person name="Ng V."/>
            <person name="Clum A."/>
            <person name="Steindorff A."/>
            <person name="Ohm R."/>
            <person name="Martin F."/>
            <person name="Silar P."/>
            <person name="Natvig D."/>
            <person name="Lalanne C."/>
            <person name="Gautier V."/>
            <person name="Ament-velasquez S.L."/>
            <person name="Kruys A."/>
            <person name="Hutchinson M.I."/>
            <person name="Powell A.J."/>
            <person name="Barry K."/>
            <person name="Miller A.N."/>
            <person name="Grigoriev I.V."/>
            <person name="Debuchy R."/>
            <person name="Gladieux P."/>
            <person name="Thoren M.H."/>
            <person name="Johannesson H."/>
        </authorList>
    </citation>
    <scope>NUCLEOTIDE SEQUENCE</scope>
    <source>
        <strain evidence="2">SMH2392-1A</strain>
    </source>
</reference>
<comment type="caution">
    <text evidence="2">The sequence shown here is derived from an EMBL/GenBank/DDBJ whole genome shotgun (WGS) entry which is preliminary data.</text>
</comment>
<dbReference type="InterPro" id="IPR021842">
    <property type="entry name" value="DUF3435"/>
</dbReference>
<keyword evidence="3" id="KW-1185">Reference proteome</keyword>
<dbReference type="Gene3D" id="3.30.160.60">
    <property type="entry name" value="Classic Zinc Finger"/>
    <property type="match status" value="1"/>
</dbReference>
<dbReference type="EMBL" id="JAUIRO010000006">
    <property type="protein sequence ID" value="KAK0710271.1"/>
    <property type="molecule type" value="Genomic_DNA"/>
</dbReference>
<organism evidence="2 3">
    <name type="scientific">Lasiosphaeria miniovina</name>
    <dbReference type="NCBI Taxonomy" id="1954250"/>
    <lineage>
        <taxon>Eukaryota</taxon>
        <taxon>Fungi</taxon>
        <taxon>Dikarya</taxon>
        <taxon>Ascomycota</taxon>
        <taxon>Pezizomycotina</taxon>
        <taxon>Sordariomycetes</taxon>
        <taxon>Sordariomycetidae</taxon>
        <taxon>Sordariales</taxon>
        <taxon>Lasiosphaeriaceae</taxon>
        <taxon>Lasiosphaeria</taxon>
    </lineage>
</organism>
<dbReference type="Proteomes" id="UP001172101">
    <property type="component" value="Unassembled WGS sequence"/>
</dbReference>
<proteinExistence type="predicted"/>
<protein>
    <recommendedName>
        <fullName evidence="4">C2H2-type domain-containing protein</fullName>
    </recommendedName>
</protein>
<dbReference type="Pfam" id="PF11917">
    <property type="entry name" value="DUF3435"/>
    <property type="match status" value="1"/>
</dbReference>
<evidence type="ECO:0008006" key="4">
    <source>
        <dbReference type="Google" id="ProtNLM"/>
    </source>
</evidence>
<gene>
    <name evidence="2" type="ORF">B0T26DRAFT_434847</name>
</gene>
<feature type="region of interest" description="Disordered" evidence="1">
    <location>
        <begin position="428"/>
        <end position="452"/>
    </location>
</feature>
<evidence type="ECO:0000313" key="2">
    <source>
        <dbReference type="EMBL" id="KAK0710271.1"/>
    </source>
</evidence>